<sequence length="279" mass="32675">MKNTNSIVFFNFNTKLDDAVINQLSKLKPAGTQLLLDTKANLIELLKLTLFDLTLKQVLIIKKVLKRAHARDPHLREYVIVETGKNFATYSPSGFENYFTKRIDEDTYFQLKVYIREIYKEITSEYKYKKEIIKDLKLNDYFKNSFFSIIFSIVSTNKKGKKLKLDITEHLLEVDKNIGYLIENKPDDALKLIVFLKGNIFLLKNLKFELLEKLKVTSMSSTENHKELVDDWFWIDFMTDPDLSFSDLLSDISEMFDSIDDYFSIDSGADWDVDVDIDF</sequence>
<reference evidence="1 2" key="1">
    <citation type="submission" date="2017-06" db="EMBL/GenBank/DDBJ databases">
        <authorList>
            <person name="Kim H.J."/>
            <person name="Triplett B.A."/>
        </authorList>
    </citation>
    <scope>NUCLEOTIDE SEQUENCE [LARGE SCALE GENOMIC DNA]</scope>
    <source>
        <strain evidence="1 2">DSM 25597</strain>
    </source>
</reference>
<dbReference type="OrthoDB" id="1162997at2"/>
<dbReference type="AlphaFoldDB" id="A0A238YQ88"/>
<protein>
    <submittedName>
        <fullName evidence="1">Uncharacterized protein</fullName>
    </submittedName>
</protein>
<evidence type="ECO:0000313" key="1">
    <source>
        <dbReference type="EMBL" id="SNR73170.1"/>
    </source>
</evidence>
<dbReference type="RefSeq" id="WP_089371025.1">
    <property type="nucleotide sequence ID" value="NZ_BMEP01000001.1"/>
</dbReference>
<accession>A0A238YQ88</accession>
<keyword evidence="2" id="KW-1185">Reference proteome</keyword>
<name>A0A238YQ88_9FLAO</name>
<evidence type="ECO:0000313" key="2">
    <source>
        <dbReference type="Proteomes" id="UP000198379"/>
    </source>
</evidence>
<organism evidence="1 2">
    <name type="scientific">Dokdonia pacifica</name>
    <dbReference type="NCBI Taxonomy" id="1627892"/>
    <lineage>
        <taxon>Bacteria</taxon>
        <taxon>Pseudomonadati</taxon>
        <taxon>Bacteroidota</taxon>
        <taxon>Flavobacteriia</taxon>
        <taxon>Flavobacteriales</taxon>
        <taxon>Flavobacteriaceae</taxon>
        <taxon>Dokdonia</taxon>
    </lineage>
</organism>
<gene>
    <name evidence="1" type="ORF">SAMN06265376_102262</name>
</gene>
<dbReference type="Proteomes" id="UP000198379">
    <property type="component" value="Unassembled WGS sequence"/>
</dbReference>
<proteinExistence type="predicted"/>
<dbReference type="EMBL" id="FZNY01000002">
    <property type="protein sequence ID" value="SNR73170.1"/>
    <property type="molecule type" value="Genomic_DNA"/>
</dbReference>